<evidence type="ECO:0000313" key="7">
    <source>
        <dbReference type="Proteomes" id="UP000000599"/>
    </source>
</evidence>
<feature type="domain" description="N-terminal Ras-GEF" evidence="5">
    <location>
        <begin position="90"/>
        <end position="221"/>
    </location>
</feature>
<dbReference type="SUPFAM" id="SSF48366">
    <property type="entry name" value="Ras GEF"/>
    <property type="match status" value="1"/>
</dbReference>
<protein>
    <submittedName>
        <fullName evidence="6">DEHA2F01408p</fullName>
    </submittedName>
</protein>
<dbReference type="Gene3D" id="1.20.870.10">
    <property type="entry name" value="Son of sevenless (SoS) protein Chain: S domain 1"/>
    <property type="match status" value="1"/>
</dbReference>
<dbReference type="PROSITE" id="PS50212">
    <property type="entry name" value="RASGEF_NTER"/>
    <property type="match status" value="1"/>
</dbReference>
<dbReference type="Pfam" id="PF00617">
    <property type="entry name" value="RasGEF"/>
    <property type="match status" value="1"/>
</dbReference>
<dbReference type="HOGENOM" id="CLU_004883_0_0_1"/>
<feature type="region of interest" description="Disordered" evidence="3">
    <location>
        <begin position="714"/>
        <end position="733"/>
    </location>
</feature>
<dbReference type="GO" id="GO:0007265">
    <property type="term" value="P:Ras protein signal transduction"/>
    <property type="evidence" value="ECO:0007669"/>
    <property type="project" value="TreeGrafter"/>
</dbReference>
<feature type="region of interest" description="Disordered" evidence="3">
    <location>
        <begin position="1"/>
        <end position="21"/>
    </location>
</feature>
<dbReference type="InterPro" id="IPR023578">
    <property type="entry name" value="Ras_GEF_dom_sf"/>
</dbReference>
<dbReference type="GeneID" id="8998856"/>
<proteinExistence type="predicted"/>
<name>B5RU78_DEBHA</name>
<organism evidence="6 7">
    <name type="scientific">Debaryomyces hansenii (strain ATCC 36239 / CBS 767 / BCRC 21394 / JCM 1990 / NBRC 0083 / IGC 2968)</name>
    <name type="common">Yeast</name>
    <name type="synonym">Torulaspora hansenii</name>
    <dbReference type="NCBI Taxonomy" id="284592"/>
    <lineage>
        <taxon>Eukaryota</taxon>
        <taxon>Fungi</taxon>
        <taxon>Dikarya</taxon>
        <taxon>Ascomycota</taxon>
        <taxon>Saccharomycotina</taxon>
        <taxon>Pichiomycetes</taxon>
        <taxon>Debaryomycetaceae</taxon>
        <taxon>Debaryomyces</taxon>
    </lineage>
</organism>
<dbReference type="EMBL" id="CR382138">
    <property type="protein sequence ID" value="CAR66255.1"/>
    <property type="molecule type" value="Genomic_DNA"/>
</dbReference>
<dbReference type="GO" id="GO:0005886">
    <property type="term" value="C:plasma membrane"/>
    <property type="evidence" value="ECO:0007669"/>
    <property type="project" value="TreeGrafter"/>
</dbReference>
<keyword evidence="7" id="KW-1185">Reference proteome</keyword>
<feature type="compositionally biased region" description="Polar residues" evidence="3">
    <location>
        <begin position="484"/>
        <end position="506"/>
    </location>
</feature>
<evidence type="ECO:0000256" key="2">
    <source>
        <dbReference type="PROSITE-ProRule" id="PRU00168"/>
    </source>
</evidence>
<dbReference type="InterPro" id="IPR008937">
    <property type="entry name" value="Ras-like_GEF"/>
</dbReference>
<dbReference type="VEuPathDB" id="FungiDB:DEHA2F01408g"/>
<dbReference type="FunCoup" id="B5RU78">
    <property type="interactions" value="226"/>
</dbReference>
<feature type="compositionally biased region" description="Polar residues" evidence="3">
    <location>
        <begin position="1043"/>
        <end position="1058"/>
    </location>
</feature>
<evidence type="ECO:0000259" key="5">
    <source>
        <dbReference type="PROSITE" id="PS50212"/>
    </source>
</evidence>
<dbReference type="PANTHER" id="PTHR23113">
    <property type="entry name" value="GUANINE NUCLEOTIDE EXCHANGE FACTOR"/>
    <property type="match status" value="1"/>
</dbReference>
<gene>
    <name evidence="6" type="ordered locus">DEHA2F01408g</name>
</gene>
<dbReference type="InParanoid" id="B5RU78"/>
<dbReference type="SMART" id="SM00147">
    <property type="entry name" value="RasGEF"/>
    <property type="match status" value="1"/>
</dbReference>
<accession>B5RU78</accession>
<evidence type="ECO:0000256" key="3">
    <source>
        <dbReference type="SAM" id="MobiDB-lite"/>
    </source>
</evidence>
<dbReference type="InterPro" id="IPR036964">
    <property type="entry name" value="RASGEF_cat_dom_sf"/>
</dbReference>
<dbReference type="PROSITE" id="PS50009">
    <property type="entry name" value="RASGEF_CAT"/>
    <property type="match status" value="1"/>
</dbReference>
<feature type="compositionally biased region" description="Basic and acidic residues" evidence="3">
    <location>
        <begin position="1020"/>
        <end position="1038"/>
    </location>
</feature>
<dbReference type="OrthoDB" id="10254377at2759"/>
<dbReference type="CDD" id="cd06224">
    <property type="entry name" value="REM"/>
    <property type="match status" value="1"/>
</dbReference>
<evidence type="ECO:0000313" key="6">
    <source>
        <dbReference type="EMBL" id="CAR66255.1"/>
    </source>
</evidence>
<evidence type="ECO:0000256" key="1">
    <source>
        <dbReference type="ARBA" id="ARBA00022658"/>
    </source>
</evidence>
<dbReference type="Pfam" id="PF00618">
    <property type="entry name" value="RasGEF_N"/>
    <property type="match status" value="1"/>
</dbReference>
<reference evidence="6 7" key="1">
    <citation type="journal article" date="2004" name="Nature">
        <title>Genome evolution in yeasts.</title>
        <authorList>
            <consortium name="Genolevures"/>
            <person name="Dujon B."/>
            <person name="Sherman D."/>
            <person name="Fischer G."/>
            <person name="Durrens P."/>
            <person name="Casaregola S."/>
            <person name="Lafontaine I."/>
            <person name="de Montigny J."/>
            <person name="Marck C."/>
            <person name="Neuveglise C."/>
            <person name="Talla E."/>
            <person name="Goffard N."/>
            <person name="Frangeul L."/>
            <person name="Aigle M."/>
            <person name="Anthouard V."/>
            <person name="Babour A."/>
            <person name="Barbe V."/>
            <person name="Barnay S."/>
            <person name="Blanchin S."/>
            <person name="Beckerich J.M."/>
            <person name="Beyne E."/>
            <person name="Bleykasten C."/>
            <person name="Boisrame A."/>
            <person name="Boyer J."/>
            <person name="Cattolico L."/>
            <person name="Confanioleri F."/>
            <person name="de Daruvar A."/>
            <person name="Despons L."/>
            <person name="Fabre E."/>
            <person name="Fairhead C."/>
            <person name="Ferry-Dumazet H."/>
            <person name="Groppi A."/>
            <person name="Hantraye F."/>
            <person name="Hennequin C."/>
            <person name="Jauniaux N."/>
            <person name="Joyet P."/>
            <person name="Kachouri R."/>
            <person name="Kerrest A."/>
            <person name="Koszul R."/>
            <person name="Lemaire M."/>
            <person name="Lesur I."/>
            <person name="Ma L."/>
            <person name="Muller H."/>
            <person name="Nicaud J.M."/>
            <person name="Nikolski M."/>
            <person name="Oztas S."/>
            <person name="Ozier-Kalogeropoulos O."/>
            <person name="Pellenz S."/>
            <person name="Potier S."/>
            <person name="Richard G.F."/>
            <person name="Straub M.L."/>
            <person name="Suleau A."/>
            <person name="Swennene D."/>
            <person name="Tekaia F."/>
            <person name="Wesolowski-Louvel M."/>
            <person name="Westhof E."/>
            <person name="Wirth B."/>
            <person name="Zeniou-Meyer M."/>
            <person name="Zivanovic I."/>
            <person name="Bolotin-Fukuhara M."/>
            <person name="Thierry A."/>
            <person name="Bouchier C."/>
            <person name="Caudron B."/>
            <person name="Scarpelli C."/>
            <person name="Gaillardin C."/>
            <person name="Weissenbach J."/>
            <person name="Wincker P."/>
            <person name="Souciet J.L."/>
        </authorList>
    </citation>
    <scope>NUCLEOTIDE SEQUENCE [LARGE SCALE GENOMIC DNA]</scope>
    <source>
        <strain evidence="7">ATCC 36239 / CBS 767 / BCRC 21394 / JCM 1990 / NBRC 0083 / IGC 2968</strain>
    </source>
</reference>
<feature type="region of interest" description="Disordered" evidence="3">
    <location>
        <begin position="483"/>
        <end position="506"/>
    </location>
</feature>
<keyword evidence="1 2" id="KW-0344">Guanine-nucleotide releasing factor</keyword>
<dbReference type="InterPro" id="IPR001895">
    <property type="entry name" value="RASGEF_cat_dom"/>
</dbReference>
<dbReference type="Proteomes" id="UP000000599">
    <property type="component" value="Chromosome F"/>
</dbReference>
<evidence type="ECO:0000259" key="4">
    <source>
        <dbReference type="PROSITE" id="PS50009"/>
    </source>
</evidence>
<dbReference type="KEGG" id="dha:DEHA2F01408g"/>
<dbReference type="GO" id="GO:0005085">
    <property type="term" value="F:guanyl-nucleotide exchange factor activity"/>
    <property type="evidence" value="ECO:0007669"/>
    <property type="project" value="UniProtKB-KW"/>
</dbReference>
<feature type="domain" description="Ras-GEF" evidence="4">
    <location>
        <begin position="1164"/>
        <end position="1427"/>
    </location>
</feature>
<dbReference type="SMART" id="SM00229">
    <property type="entry name" value="RasGEFN"/>
    <property type="match status" value="1"/>
</dbReference>
<feature type="region of interest" description="Disordered" evidence="3">
    <location>
        <begin position="805"/>
        <end position="824"/>
    </location>
</feature>
<dbReference type="STRING" id="284592.B5RU78"/>
<dbReference type="eggNOG" id="KOG3417">
    <property type="taxonomic scope" value="Eukaryota"/>
</dbReference>
<feature type="region of interest" description="Disordered" evidence="3">
    <location>
        <begin position="1020"/>
        <end position="1058"/>
    </location>
</feature>
<feature type="compositionally biased region" description="Basic and acidic residues" evidence="3">
    <location>
        <begin position="446"/>
        <end position="460"/>
    </location>
</feature>
<dbReference type="RefSeq" id="XP_002770724.1">
    <property type="nucleotide sequence ID" value="XM_002770678.1"/>
</dbReference>
<dbReference type="Gene3D" id="1.10.840.10">
    <property type="entry name" value="Ras guanine-nucleotide exchange factors catalytic domain"/>
    <property type="match status" value="1"/>
</dbReference>
<feature type="region of interest" description="Disordered" evidence="3">
    <location>
        <begin position="446"/>
        <end position="466"/>
    </location>
</feature>
<dbReference type="OMA" id="PFILMYD"/>
<dbReference type="InterPro" id="IPR000651">
    <property type="entry name" value="Ras-like_Gua-exchang_fac_N"/>
</dbReference>
<feature type="compositionally biased region" description="Polar residues" evidence="3">
    <location>
        <begin position="814"/>
        <end position="823"/>
    </location>
</feature>
<sequence>MPMENSILETSDDGSGMMDNRDQRSINEENVFYEANTEENKEMDIQEVEPGMIHPEFMYNEHDESIFDDENVFPSLNPKADDIVKFDHNNPELINHGTLKALIVQLTSPEIIDYNLICDFFLTYRIFVDSEKVMNMLLIRLIWSLQYINSNNEASVKIGKLVLLRTFVVLRHWMLNYFVDDFDSNNHLCDIFTYNMNQITNESNLVTDDMFFEQKVLKDLKIHWISLLNEFWNVDIDLGIISDDVLQYKLPMIFEISNVKKLSKSNTEMSIHTNASYRRSAMLSLYDPKIQHKCLIFGTNGNDENPQLSVNNLLLHHRSSRLSVNTKLQELKDKKLKDVTVERKPLSSNTKHNHMNLQDSSLGLKKTSQNKQQIPEETQHGMVTPIKNKENINSNYKLSPIKMENIGFSTNGNVKLPSSKVSSILPPTPAKKMDYVIKQSNVDDPFHKPNHYIKDGKSTDDASNDFGRKKSLKKFVDGWKKSFNHSSSNAPHQSHTKDNSQGSKDMNNLIKDAMNVMSENDEENIGDRVDILCARAVDELEYLIRCYVGNDSPCTIIEGDIDGIDEHNKTDPIDEFVEVTVDDYREDNKVDLYDDESIDIMASPAKKARVKSTTHSSPVQGKIENIEDNEDSSAIDINDLSELNLKKIDNLINTDELTNGEQCHDKENYNQRSRTPVDQIFGRSFDASNQSSFQRPASINWNDEGNLDLEYSENKTTGSVDDFDDEPKSPITQDQSFGLGSQLPPDPQYLFNNQFNKSFESSISTPSNITQYNAEVADLGIALSPQSIKKNSVRRISFNEANLTKNNSNRKRMSTLSKNSSGSIFRKDSRNSAKSYVSYDSAFSISNGSVSYKNKEPDNGELRKKMAHADLRTIAGINDQRPALDSRISMESMSMSSYLSRSSSLRKSVRFSTLCALTELPFGEYNASSTSADRRVPSTRKEIRQSDISDSSFFSVAARSKTNSVMVCNEQNTQNSHNSSNNSVAIPGISNFVLKELADIPDESYQLHSPLDHALYKLEGKKSNSSDSKHEIKHEELPRGASNVEQQANESNITPDNTQDILNEINNANTQDIDDYPSDIVDMTQERPLTPVKNIMVVRSPQKKTARGSLKKNESVFFVSNGPSPRQFPSPKTILNGYYISTDILSIEKVMEADSHISFLLSYDSKSLADHFTIIEKDILQEIDWKELIELKWNKELVPVNSWLEIIVNDDYFHKNRGVNLVIARFNLMVNWIISEILMSKTQLERISIISRLIHIAHNCYVLQNFSTLMQIILGLMSEKVSKLKETWKNLPPGDILILKNLEELSSPLKNFVNIRLCINRIKPSNGCIPFVGLYLSDLIFNAERPAFIKTQIPHAAKNNDTTGGDSTLNTQNIAAKMINFSRFRTSVHIVKSLSQCIEWSSNYDLSIQKDLLSKCLYIKSLDEEEMNFCLSNIVDP</sequence>
<dbReference type="PANTHER" id="PTHR23113:SF363">
    <property type="entry name" value="PROTEIN SON OF SEVENLESS"/>
    <property type="match status" value="1"/>
</dbReference>